<organism evidence="1 2">
    <name type="scientific">Cinchona calisaya</name>
    <dbReference type="NCBI Taxonomy" id="153742"/>
    <lineage>
        <taxon>Eukaryota</taxon>
        <taxon>Viridiplantae</taxon>
        <taxon>Streptophyta</taxon>
        <taxon>Embryophyta</taxon>
        <taxon>Tracheophyta</taxon>
        <taxon>Spermatophyta</taxon>
        <taxon>Magnoliopsida</taxon>
        <taxon>eudicotyledons</taxon>
        <taxon>Gunneridae</taxon>
        <taxon>Pentapetalae</taxon>
        <taxon>asterids</taxon>
        <taxon>lamiids</taxon>
        <taxon>Gentianales</taxon>
        <taxon>Rubiaceae</taxon>
        <taxon>Cinchonoideae</taxon>
        <taxon>Cinchoneae</taxon>
        <taxon>Cinchona</taxon>
    </lineage>
</organism>
<evidence type="ECO:0000313" key="1">
    <source>
        <dbReference type="EMBL" id="KAL3502571.1"/>
    </source>
</evidence>
<comment type="caution">
    <text evidence="1">The sequence shown here is derived from an EMBL/GenBank/DDBJ whole genome shotgun (WGS) entry which is preliminary data.</text>
</comment>
<dbReference type="EMBL" id="JBJUIK010000015">
    <property type="protein sequence ID" value="KAL3502571.1"/>
    <property type="molecule type" value="Genomic_DNA"/>
</dbReference>
<keyword evidence="2" id="KW-1185">Reference proteome</keyword>
<gene>
    <name evidence="1" type="ORF">ACH5RR_037020</name>
</gene>
<evidence type="ECO:0000313" key="2">
    <source>
        <dbReference type="Proteomes" id="UP001630127"/>
    </source>
</evidence>
<dbReference type="AlphaFoldDB" id="A0ABD2Y784"/>
<name>A0ABD2Y784_9GENT</name>
<accession>A0ABD2Y784</accession>
<proteinExistence type="predicted"/>
<sequence length="107" mass="12295">MLILPRRCNVVASRVIEEITGMRKKALPITYLGCPLYVGRKKLQYFHFLIVSVVIDSSVLRQMTSGESSIAWRLDHTMHRIEQLLNSGNFIVQHVFLGKLIKWPTVS</sequence>
<reference evidence="1 2" key="1">
    <citation type="submission" date="2024-11" db="EMBL/GenBank/DDBJ databases">
        <title>A near-complete genome assembly of Cinchona calisaya.</title>
        <authorList>
            <person name="Lian D.C."/>
            <person name="Zhao X.W."/>
            <person name="Wei L."/>
        </authorList>
    </citation>
    <scope>NUCLEOTIDE SEQUENCE [LARGE SCALE GENOMIC DNA]</scope>
    <source>
        <tissue evidence="1">Nenye</tissue>
    </source>
</reference>
<dbReference type="Proteomes" id="UP001630127">
    <property type="component" value="Unassembled WGS sequence"/>
</dbReference>
<protein>
    <submittedName>
        <fullName evidence="1">Uncharacterized protein</fullName>
    </submittedName>
</protein>